<feature type="region of interest" description="Disordered" evidence="1">
    <location>
        <begin position="21"/>
        <end position="52"/>
    </location>
</feature>
<keyword evidence="3" id="KW-1185">Reference proteome</keyword>
<evidence type="ECO:0000313" key="2">
    <source>
        <dbReference type="EMBL" id="GCE38185.1"/>
    </source>
</evidence>
<accession>A0A402C3H3</accession>
<evidence type="ECO:0000256" key="1">
    <source>
        <dbReference type="SAM" id="MobiDB-lite"/>
    </source>
</evidence>
<sequence length="52" mass="5814">MQQLFIVASWVNERIETLDDPRRGAPRTRARIDRNTKEFSTAASGPSGIPSI</sequence>
<comment type="caution">
    <text evidence="2">The sequence shown here is derived from an EMBL/GenBank/DDBJ whole genome shotgun (WGS) entry which is preliminary data.</text>
</comment>
<evidence type="ECO:0000313" key="3">
    <source>
        <dbReference type="Proteomes" id="UP000287519"/>
    </source>
</evidence>
<dbReference type="AlphaFoldDB" id="A0A402C3H3"/>
<reference evidence="2 3" key="1">
    <citation type="submission" date="2018-11" db="EMBL/GenBank/DDBJ databases">
        <title>Microbial catabolism of amino acid.</title>
        <authorList>
            <person name="Hibi M."/>
            <person name="Ogawa J."/>
        </authorList>
    </citation>
    <scope>NUCLEOTIDE SEQUENCE [LARGE SCALE GENOMIC DNA]</scope>
    <source>
        <strain evidence="2 3">C31-06</strain>
    </source>
</reference>
<name>A0A402C3H3_RHOWR</name>
<gene>
    <name evidence="2" type="ORF">Rhow_001224</name>
</gene>
<dbReference type="EMBL" id="BHYM01000017">
    <property type="protein sequence ID" value="GCE38185.1"/>
    <property type="molecule type" value="Genomic_DNA"/>
</dbReference>
<proteinExistence type="predicted"/>
<organism evidence="2 3">
    <name type="scientific">Rhodococcus wratislaviensis</name>
    <name type="common">Tsukamurella wratislaviensis</name>
    <dbReference type="NCBI Taxonomy" id="44752"/>
    <lineage>
        <taxon>Bacteria</taxon>
        <taxon>Bacillati</taxon>
        <taxon>Actinomycetota</taxon>
        <taxon>Actinomycetes</taxon>
        <taxon>Mycobacteriales</taxon>
        <taxon>Nocardiaceae</taxon>
        <taxon>Rhodococcus</taxon>
    </lineage>
</organism>
<protein>
    <submittedName>
        <fullName evidence="2">Uncharacterized protein</fullName>
    </submittedName>
</protein>
<dbReference type="Proteomes" id="UP000287519">
    <property type="component" value="Unassembled WGS sequence"/>
</dbReference>